<feature type="compositionally biased region" description="Pro residues" evidence="1">
    <location>
        <begin position="193"/>
        <end position="208"/>
    </location>
</feature>
<dbReference type="Proteomes" id="UP001221757">
    <property type="component" value="Unassembled WGS sequence"/>
</dbReference>
<accession>A0AAD7M7F6</accession>
<proteinExistence type="predicted"/>
<dbReference type="AlphaFoldDB" id="A0AAD7M7F6"/>
<name>A0AAD7M7F6_MYCRO</name>
<organism evidence="2 3">
    <name type="scientific">Mycena rosella</name>
    <name type="common">Pink bonnet</name>
    <name type="synonym">Agaricus rosellus</name>
    <dbReference type="NCBI Taxonomy" id="1033263"/>
    <lineage>
        <taxon>Eukaryota</taxon>
        <taxon>Fungi</taxon>
        <taxon>Dikarya</taxon>
        <taxon>Basidiomycota</taxon>
        <taxon>Agaricomycotina</taxon>
        <taxon>Agaricomycetes</taxon>
        <taxon>Agaricomycetidae</taxon>
        <taxon>Agaricales</taxon>
        <taxon>Marasmiineae</taxon>
        <taxon>Mycenaceae</taxon>
        <taxon>Mycena</taxon>
    </lineage>
</organism>
<evidence type="ECO:0000313" key="3">
    <source>
        <dbReference type="Proteomes" id="UP001221757"/>
    </source>
</evidence>
<sequence length="376" mass="38517">MLPEVDTSTLSGPTIAELIRVYSGSSAPITLRMQRAEGRMEAMDMDVVGEEDLRNFYAKMLCLQREGGTPQFETKLLGDLLEPGDSVGKVDDNGRKDAKDGDFSPEVAKQNAAAPATPMDDTPHTLNSCGSASPPPHTPGGGGTPPPHTRNGGSSASPPPHTPGGGAAASLPPHTPGGGGTPPHTVNGGSSASPPPYTPGGGGAPPPHTLSGGGSAAPPTHTPGSGGAVPPPHTPSRGPNSDDGSPPSLLSPLPPVVAPEVGKKPRGRPPKPKEGSGIGKKRKAVIGEEGESAAPPPPQKRQRKQQNQGEGSAPRRITRRTAGPATPPPPPRPGRWIELPCGQHFYTLGAPLPHGHTWEESYEVAYVVVRPTVFDG</sequence>
<feature type="compositionally biased region" description="Pro residues" evidence="1">
    <location>
        <begin position="133"/>
        <end position="148"/>
    </location>
</feature>
<feature type="compositionally biased region" description="Low complexity" evidence="1">
    <location>
        <begin position="182"/>
        <end position="192"/>
    </location>
</feature>
<comment type="caution">
    <text evidence="2">The sequence shown here is derived from an EMBL/GenBank/DDBJ whole genome shotgun (WGS) entry which is preliminary data.</text>
</comment>
<dbReference type="EMBL" id="JARKIE010000010">
    <property type="protein sequence ID" value="KAJ7704525.1"/>
    <property type="molecule type" value="Genomic_DNA"/>
</dbReference>
<evidence type="ECO:0000313" key="2">
    <source>
        <dbReference type="EMBL" id="KAJ7704525.1"/>
    </source>
</evidence>
<evidence type="ECO:0000256" key="1">
    <source>
        <dbReference type="SAM" id="MobiDB-lite"/>
    </source>
</evidence>
<reference evidence="2" key="1">
    <citation type="submission" date="2023-03" db="EMBL/GenBank/DDBJ databases">
        <title>Massive genome expansion in bonnet fungi (Mycena s.s.) driven by repeated elements and novel gene families across ecological guilds.</title>
        <authorList>
            <consortium name="Lawrence Berkeley National Laboratory"/>
            <person name="Harder C.B."/>
            <person name="Miyauchi S."/>
            <person name="Viragh M."/>
            <person name="Kuo A."/>
            <person name="Thoen E."/>
            <person name="Andreopoulos B."/>
            <person name="Lu D."/>
            <person name="Skrede I."/>
            <person name="Drula E."/>
            <person name="Henrissat B."/>
            <person name="Morin E."/>
            <person name="Kohler A."/>
            <person name="Barry K."/>
            <person name="LaButti K."/>
            <person name="Morin E."/>
            <person name="Salamov A."/>
            <person name="Lipzen A."/>
            <person name="Mereny Z."/>
            <person name="Hegedus B."/>
            <person name="Baldrian P."/>
            <person name="Stursova M."/>
            <person name="Weitz H."/>
            <person name="Taylor A."/>
            <person name="Grigoriev I.V."/>
            <person name="Nagy L.G."/>
            <person name="Martin F."/>
            <person name="Kauserud H."/>
        </authorList>
    </citation>
    <scope>NUCLEOTIDE SEQUENCE</scope>
    <source>
        <strain evidence="2">CBHHK067</strain>
    </source>
</reference>
<gene>
    <name evidence="2" type="ORF">B0H17DRAFT_13207</name>
</gene>
<protein>
    <submittedName>
        <fullName evidence="2">Uncharacterized protein</fullName>
    </submittedName>
</protein>
<feature type="compositionally biased region" description="Basic and acidic residues" evidence="1">
    <location>
        <begin position="88"/>
        <end position="102"/>
    </location>
</feature>
<feature type="region of interest" description="Disordered" evidence="1">
    <location>
        <begin position="81"/>
        <end position="338"/>
    </location>
</feature>
<keyword evidence="3" id="KW-1185">Reference proteome</keyword>